<evidence type="ECO:0000313" key="12">
    <source>
        <dbReference type="Proteomes" id="UP000460549"/>
    </source>
</evidence>
<dbReference type="EMBL" id="VUNN01000026">
    <property type="protein sequence ID" value="MSU07106.1"/>
    <property type="molecule type" value="Genomic_DNA"/>
</dbReference>
<dbReference type="GO" id="GO:0006508">
    <property type="term" value="P:proteolysis"/>
    <property type="evidence" value="ECO:0007669"/>
    <property type="project" value="UniProtKB-KW"/>
</dbReference>
<dbReference type="Proteomes" id="UP000460549">
    <property type="component" value="Unassembled WGS sequence"/>
</dbReference>
<comment type="similarity">
    <text evidence="2 9">Belongs to the peptidase M18 family.</text>
</comment>
<dbReference type="InterPro" id="IPR001948">
    <property type="entry name" value="Peptidase_M18"/>
</dbReference>
<gene>
    <name evidence="11" type="ORF">FYJ80_10070</name>
</gene>
<reference evidence="11 12" key="1">
    <citation type="submission" date="2019-08" db="EMBL/GenBank/DDBJ databases">
        <title>In-depth cultivation of the pig gut microbiome towards novel bacterial diversity and tailored functional studies.</title>
        <authorList>
            <person name="Wylensek D."/>
            <person name="Hitch T.C.A."/>
            <person name="Clavel T."/>
        </authorList>
    </citation>
    <scope>NUCLEOTIDE SEQUENCE [LARGE SCALE GENOMIC DNA]</scope>
    <source>
        <strain evidence="11 12">NM-380-WT-3C1</strain>
    </source>
</reference>
<dbReference type="AlphaFoldDB" id="A0A7X2PDU1"/>
<dbReference type="InterPro" id="IPR023358">
    <property type="entry name" value="Peptidase_M18_dom2"/>
</dbReference>
<protein>
    <recommendedName>
        <fullName evidence="10">M18 family aminopeptidase</fullName>
        <ecNumber evidence="10">3.4.11.-</ecNumber>
    </recommendedName>
</protein>
<dbReference type="SUPFAM" id="SSF101821">
    <property type="entry name" value="Aminopeptidase/glucanase lid domain"/>
    <property type="match status" value="1"/>
</dbReference>
<keyword evidence="5 9" id="KW-0479">Metal-binding</keyword>
<proteinExistence type="inferred from homology"/>
<dbReference type="GO" id="GO:0005737">
    <property type="term" value="C:cytoplasm"/>
    <property type="evidence" value="ECO:0007669"/>
    <property type="project" value="UniProtKB-ARBA"/>
</dbReference>
<dbReference type="Gene3D" id="3.40.630.10">
    <property type="entry name" value="Zn peptidases"/>
    <property type="match status" value="1"/>
</dbReference>
<evidence type="ECO:0000256" key="9">
    <source>
        <dbReference type="RuleBase" id="RU004386"/>
    </source>
</evidence>
<evidence type="ECO:0000256" key="2">
    <source>
        <dbReference type="ARBA" id="ARBA00008290"/>
    </source>
</evidence>
<accession>A0A7X2PDU1</accession>
<evidence type="ECO:0000256" key="1">
    <source>
        <dbReference type="ARBA" id="ARBA00001947"/>
    </source>
</evidence>
<keyword evidence="12" id="KW-1185">Reference proteome</keyword>
<evidence type="ECO:0000256" key="3">
    <source>
        <dbReference type="ARBA" id="ARBA00022438"/>
    </source>
</evidence>
<dbReference type="Pfam" id="PF02127">
    <property type="entry name" value="Peptidase_M18"/>
    <property type="match status" value="1"/>
</dbReference>
<dbReference type="EC" id="3.4.11.-" evidence="10"/>
<keyword evidence="4 9" id="KW-0645">Protease</keyword>
<keyword evidence="7 9" id="KW-0862">Zinc</keyword>
<keyword evidence="8 9" id="KW-0482">Metalloprotease</keyword>
<evidence type="ECO:0000313" key="11">
    <source>
        <dbReference type="EMBL" id="MSU07106.1"/>
    </source>
</evidence>
<evidence type="ECO:0000256" key="7">
    <source>
        <dbReference type="ARBA" id="ARBA00022833"/>
    </source>
</evidence>
<dbReference type="SUPFAM" id="SSF53187">
    <property type="entry name" value="Zn-dependent exopeptidases"/>
    <property type="match status" value="1"/>
</dbReference>
<dbReference type="GO" id="GO:0008237">
    <property type="term" value="F:metallopeptidase activity"/>
    <property type="evidence" value="ECO:0007669"/>
    <property type="project" value="UniProtKB-KW"/>
</dbReference>
<dbReference type="PANTHER" id="PTHR28570">
    <property type="entry name" value="ASPARTYL AMINOPEPTIDASE"/>
    <property type="match status" value="1"/>
</dbReference>
<dbReference type="GO" id="GO:0008270">
    <property type="term" value="F:zinc ion binding"/>
    <property type="evidence" value="ECO:0007669"/>
    <property type="project" value="InterPro"/>
</dbReference>
<evidence type="ECO:0000256" key="8">
    <source>
        <dbReference type="ARBA" id="ARBA00023049"/>
    </source>
</evidence>
<dbReference type="GO" id="GO:0004177">
    <property type="term" value="F:aminopeptidase activity"/>
    <property type="evidence" value="ECO:0007669"/>
    <property type="project" value="UniProtKB-KW"/>
</dbReference>
<sequence>MNETLINSYKAFLDNGKTERECVSQTVAIAKACGYVELCDKSELKAGDKVYFINRDKSIALFHIGQDDIENGMNILGAHIDSPRLDLKMKPLYEKEGIVYLNTHYYGGIKKYQWVAMPLAIHGVVFKKDGSCALVNIGEDEEDTSLCISDILPHIAQDQMKKTASEFFPGEDLDLVVGLTPRGSEDNDSGKNAILEILKERYDITEEDFLSAELEVVPAGRARTLGLDSSMILGYGQDDRVCSYTSLMALVEQTETPKRTSCCLLVDKEEIGSTGSTGMNSELLPNIVSEVLALLGKSSDLALRRCLRNSYMLSSDVNSAYDPLHTELYDKQNSSTLSGGVVFNKYTGSRGKSGASDANPEFIAQLRKVMDKNNVTYQMAEMARVDVGGGGTIAKFAAYYGMEVIDCGVAVLSMHAPWEITSAFDVESAYNCYKAFLTL</sequence>
<dbReference type="RefSeq" id="WP_154426540.1">
    <property type="nucleotide sequence ID" value="NZ_VUNN01000026.1"/>
</dbReference>
<dbReference type="Gene3D" id="2.30.250.10">
    <property type="entry name" value="Aminopeptidase i, Domain 2"/>
    <property type="match status" value="1"/>
</dbReference>
<dbReference type="PRINTS" id="PR00932">
    <property type="entry name" value="AMINO1PTASE"/>
</dbReference>
<evidence type="ECO:0000256" key="6">
    <source>
        <dbReference type="ARBA" id="ARBA00022801"/>
    </source>
</evidence>
<evidence type="ECO:0000256" key="4">
    <source>
        <dbReference type="ARBA" id="ARBA00022670"/>
    </source>
</evidence>
<dbReference type="NCBIfam" id="NF002600">
    <property type="entry name" value="PRK02256.1"/>
    <property type="match status" value="1"/>
</dbReference>
<evidence type="ECO:0000256" key="10">
    <source>
        <dbReference type="RuleBase" id="RU004387"/>
    </source>
</evidence>
<dbReference type="PANTHER" id="PTHR28570:SF2">
    <property type="entry name" value="M18 FAMILY AMINOPEPTIDASE 1-RELATED"/>
    <property type="match status" value="1"/>
</dbReference>
<organism evidence="11 12">
    <name type="scientific">Bullifex porci</name>
    <dbReference type="NCBI Taxonomy" id="2606638"/>
    <lineage>
        <taxon>Bacteria</taxon>
        <taxon>Pseudomonadati</taxon>
        <taxon>Spirochaetota</taxon>
        <taxon>Spirochaetia</taxon>
        <taxon>Spirochaetales</taxon>
        <taxon>Spirochaetaceae</taxon>
        <taxon>Bullifex</taxon>
    </lineage>
</organism>
<keyword evidence="3 9" id="KW-0031">Aminopeptidase</keyword>
<name>A0A7X2PDU1_9SPIO</name>
<comment type="cofactor">
    <cofactor evidence="1 10">
        <name>Zn(2+)</name>
        <dbReference type="ChEBI" id="CHEBI:29105"/>
    </cofactor>
</comment>
<keyword evidence="6 9" id="KW-0378">Hydrolase</keyword>
<evidence type="ECO:0000256" key="5">
    <source>
        <dbReference type="ARBA" id="ARBA00022723"/>
    </source>
</evidence>
<comment type="caution">
    <text evidence="11">The sequence shown here is derived from an EMBL/GenBank/DDBJ whole genome shotgun (WGS) entry which is preliminary data.</text>
</comment>